<dbReference type="Proteomes" id="UP000326759">
    <property type="component" value="Unassembled WGS sequence"/>
</dbReference>
<reference evidence="1 2" key="1">
    <citation type="journal article" date="2019" name="PLoS Biol.">
        <title>Sex chromosomes control vertical transmission of feminizing Wolbachia symbionts in an isopod.</title>
        <authorList>
            <person name="Becking T."/>
            <person name="Chebbi M.A."/>
            <person name="Giraud I."/>
            <person name="Moumen B."/>
            <person name="Laverre T."/>
            <person name="Caubet Y."/>
            <person name="Peccoud J."/>
            <person name="Gilbert C."/>
            <person name="Cordaux R."/>
        </authorList>
    </citation>
    <scope>NUCLEOTIDE SEQUENCE [LARGE SCALE GENOMIC DNA]</scope>
    <source>
        <strain evidence="1">ANa2</strain>
        <tissue evidence="1">Whole body excluding digestive tract and cuticle</tissue>
    </source>
</reference>
<protein>
    <submittedName>
        <fullName evidence="1">Uncharacterized protein</fullName>
    </submittedName>
</protein>
<evidence type="ECO:0000313" key="2">
    <source>
        <dbReference type="Proteomes" id="UP000326759"/>
    </source>
</evidence>
<proteinExistence type="predicted"/>
<comment type="caution">
    <text evidence="1">The sequence shown here is derived from an EMBL/GenBank/DDBJ whole genome shotgun (WGS) entry which is preliminary data.</text>
</comment>
<organism evidence="1 2">
    <name type="scientific">Armadillidium nasatum</name>
    <dbReference type="NCBI Taxonomy" id="96803"/>
    <lineage>
        <taxon>Eukaryota</taxon>
        <taxon>Metazoa</taxon>
        <taxon>Ecdysozoa</taxon>
        <taxon>Arthropoda</taxon>
        <taxon>Crustacea</taxon>
        <taxon>Multicrustacea</taxon>
        <taxon>Malacostraca</taxon>
        <taxon>Eumalacostraca</taxon>
        <taxon>Peracarida</taxon>
        <taxon>Isopoda</taxon>
        <taxon>Oniscidea</taxon>
        <taxon>Crinocheta</taxon>
        <taxon>Armadillidiidae</taxon>
        <taxon>Armadillidium</taxon>
    </lineage>
</organism>
<dbReference type="OrthoDB" id="10421870at2759"/>
<dbReference type="AlphaFoldDB" id="A0A5N5SQN8"/>
<name>A0A5N5SQN8_9CRUS</name>
<sequence length="109" mass="12873">MKLCYFESIYIKKKLLIKPEIVHAETKFLHLSSRKLKRKLDEKSSSIIQQTNENFLQRYFLETYLTTVRYFAHRGRSFHEHIANMTLVAQPLDSNVDDGSGNVNLKRQL</sequence>
<evidence type="ECO:0000313" key="1">
    <source>
        <dbReference type="EMBL" id="KAB7496455.1"/>
    </source>
</evidence>
<gene>
    <name evidence="1" type="ORF">Anas_01811</name>
</gene>
<keyword evidence="2" id="KW-1185">Reference proteome</keyword>
<dbReference type="EMBL" id="SEYY01021349">
    <property type="protein sequence ID" value="KAB7496455.1"/>
    <property type="molecule type" value="Genomic_DNA"/>
</dbReference>
<accession>A0A5N5SQN8</accession>